<accession>A0A256EZ39</accession>
<proteinExistence type="predicted"/>
<sequence length="67" mass="7458">MLVTDELERLCAIVAAMKICTINRKWGHLSTKRTLELLEKHGVETPDGFVKPAYNIDSKPPSSSFGL</sequence>
<organism evidence="1 2">
    <name type="scientific">Brucella grignonensis</name>
    <dbReference type="NCBI Taxonomy" id="94627"/>
    <lineage>
        <taxon>Bacteria</taxon>
        <taxon>Pseudomonadati</taxon>
        <taxon>Pseudomonadota</taxon>
        <taxon>Alphaproteobacteria</taxon>
        <taxon>Hyphomicrobiales</taxon>
        <taxon>Brucellaceae</taxon>
        <taxon>Brucella/Ochrobactrum group</taxon>
        <taxon>Brucella</taxon>
    </lineage>
</organism>
<evidence type="ECO:0000313" key="2">
    <source>
        <dbReference type="Proteomes" id="UP000216478"/>
    </source>
</evidence>
<keyword evidence="2" id="KW-1185">Reference proteome</keyword>
<comment type="caution">
    <text evidence="1">The sequence shown here is derived from an EMBL/GenBank/DDBJ whole genome shotgun (WGS) entry which is preliminary data.</text>
</comment>
<dbReference type="AlphaFoldDB" id="A0A256EZ39"/>
<dbReference type="Proteomes" id="UP000216478">
    <property type="component" value="Unassembled WGS sequence"/>
</dbReference>
<dbReference type="EMBL" id="NNRL01000168">
    <property type="protein sequence ID" value="OYR07857.1"/>
    <property type="molecule type" value="Genomic_DNA"/>
</dbReference>
<gene>
    <name evidence="1" type="ORF">CEV33_3595</name>
</gene>
<protein>
    <submittedName>
        <fullName evidence="1">Putative integrase, catalytic region</fullName>
    </submittedName>
</protein>
<name>A0A256EZ39_9HYPH</name>
<reference evidence="1 2" key="1">
    <citation type="submission" date="2017-07" db="EMBL/GenBank/DDBJ databases">
        <title>Phylogenetic study on the rhizospheric bacterium Ochrobactrum sp. A44.</title>
        <authorList>
            <person name="Krzyzanowska D.M."/>
            <person name="Ossowicki A."/>
            <person name="Rajewska M."/>
            <person name="Maciag T."/>
            <person name="Kaczynski Z."/>
            <person name="Czerwicka M."/>
            <person name="Jafra S."/>
        </authorList>
    </citation>
    <scope>NUCLEOTIDE SEQUENCE [LARGE SCALE GENOMIC DNA]</scope>
    <source>
        <strain evidence="1 2">OgA9a</strain>
    </source>
</reference>
<evidence type="ECO:0000313" key="1">
    <source>
        <dbReference type="EMBL" id="OYR07857.1"/>
    </source>
</evidence>